<dbReference type="Proteomes" id="UP000287527">
    <property type="component" value="Unassembled WGS sequence"/>
</dbReference>
<protein>
    <submittedName>
        <fullName evidence="1">Uncharacterized protein</fullName>
    </submittedName>
</protein>
<comment type="caution">
    <text evidence="1">The sequence shown here is derived from an EMBL/GenBank/DDBJ whole genome shotgun (WGS) entry which is preliminary data.</text>
</comment>
<evidence type="ECO:0000313" key="1">
    <source>
        <dbReference type="EMBL" id="RWX00094.1"/>
    </source>
</evidence>
<sequence length="194" mass="21912">MKIIASLFLYLYCITINAQGKILTPEEAKKIFDNAKLNEVMTLTFFENEEGNKEFYAFCASKSPGEIIITGNDAFKIKGIKEVEIQSCGMFQLNDSNLSPEKIEALHKTIIKKYKSGVPFTKLIEEYAADKSSGQENFIFEISGMNEHYKHAFNLHVNDEIFGLYIPDVTNAIVLKNSPPEKIKAVIVEQAVFK</sequence>
<organism evidence="1 2">
    <name type="scientific">Flavobacterium cerinum</name>
    <dbReference type="NCBI Taxonomy" id="2502784"/>
    <lineage>
        <taxon>Bacteria</taxon>
        <taxon>Pseudomonadati</taxon>
        <taxon>Bacteroidota</taxon>
        <taxon>Flavobacteriia</taxon>
        <taxon>Flavobacteriales</taxon>
        <taxon>Flavobacteriaceae</taxon>
        <taxon>Flavobacterium</taxon>
    </lineage>
</organism>
<gene>
    <name evidence="1" type="ORF">EPI11_11160</name>
</gene>
<accession>A0A444HA19</accession>
<dbReference type="EMBL" id="SBII01000007">
    <property type="protein sequence ID" value="RWX00094.1"/>
    <property type="molecule type" value="Genomic_DNA"/>
</dbReference>
<keyword evidence="2" id="KW-1185">Reference proteome</keyword>
<evidence type="ECO:0000313" key="2">
    <source>
        <dbReference type="Proteomes" id="UP000287527"/>
    </source>
</evidence>
<reference evidence="1 2" key="1">
    <citation type="submission" date="2019-01" db="EMBL/GenBank/DDBJ databases">
        <title>Flavobacterium sp. nov.,isolated from freshwater.</title>
        <authorList>
            <person name="Zhang R."/>
            <person name="Du Z.-J."/>
        </authorList>
    </citation>
    <scope>NUCLEOTIDE SEQUENCE [LARGE SCALE GENOMIC DNA]</scope>
    <source>
        <strain evidence="1 2">1E403</strain>
    </source>
</reference>
<dbReference type="RefSeq" id="WP_128390051.1">
    <property type="nucleotide sequence ID" value="NZ_SBII01000007.1"/>
</dbReference>
<name>A0A444HA19_9FLAO</name>
<dbReference type="OrthoDB" id="1348210at2"/>
<proteinExistence type="predicted"/>
<dbReference type="AlphaFoldDB" id="A0A444HA19"/>